<name>A0A0S1XAY3_THEBA</name>
<dbReference type="Proteomes" id="UP000066042">
    <property type="component" value="Chromosome"/>
</dbReference>
<dbReference type="STRING" id="55802.TBCH5v1_0985"/>
<feature type="coiled-coil region" evidence="1">
    <location>
        <begin position="4"/>
        <end position="31"/>
    </location>
</feature>
<dbReference type="PATRIC" id="fig|55802.8.peg.978"/>
<dbReference type="AlphaFoldDB" id="A0A0S1XAY3"/>
<evidence type="ECO:0000256" key="1">
    <source>
        <dbReference type="SAM" id="Coils"/>
    </source>
</evidence>
<accession>A0A0S1XAY3</accession>
<keyword evidence="1" id="KW-0175">Coiled coil</keyword>
<proteinExistence type="predicted"/>
<sequence length="151" mass="17500">MGTAMAENDDVEKLAEELKTLRKALDELMKSFELVSQLAQNYLRLINIYAQYGELSIDIVIPEIRHDPIAREIVKIVFDLKKANISQIARELKARRGKGSRNTVREKVELLLKLNVFEMVEGEKGKCYTLRKEVINKWFDLIGIPIRVDQR</sequence>
<evidence type="ECO:0000313" key="3">
    <source>
        <dbReference type="Proteomes" id="UP000066042"/>
    </source>
</evidence>
<gene>
    <name evidence="2" type="ORF">TBCH5v1_0985</name>
</gene>
<dbReference type="EMBL" id="CP013050">
    <property type="protein sequence ID" value="ALM74930.1"/>
    <property type="molecule type" value="Genomic_DNA"/>
</dbReference>
<dbReference type="RefSeq" id="WP_082585114.1">
    <property type="nucleotide sequence ID" value="NZ_CP013050.1"/>
</dbReference>
<evidence type="ECO:0000313" key="2">
    <source>
        <dbReference type="EMBL" id="ALM74930.1"/>
    </source>
</evidence>
<organism evidence="2 3">
    <name type="scientific">Thermococcus barophilus</name>
    <dbReference type="NCBI Taxonomy" id="55802"/>
    <lineage>
        <taxon>Archaea</taxon>
        <taxon>Methanobacteriati</taxon>
        <taxon>Methanobacteriota</taxon>
        <taxon>Thermococci</taxon>
        <taxon>Thermococcales</taxon>
        <taxon>Thermococcaceae</taxon>
        <taxon>Thermococcus</taxon>
    </lineage>
</organism>
<protein>
    <recommendedName>
        <fullName evidence="4">ArsR family transcriptional regulator</fullName>
    </recommendedName>
</protein>
<evidence type="ECO:0008006" key="4">
    <source>
        <dbReference type="Google" id="ProtNLM"/>
    </source>
</evidence>
<reference evidence="2 3" key="1">
    <citation type="journal article" date="2016" name="Genome Announc.">
        <title>Complete genome sequence of the hyperthermophilic and piezophilic archaeon Thermococcus barophilus Ch5, capable of growth at the expense of hydrogenogenesis from carbon monoxide and formate.</title>
        <authorList>
            <person name="Oger P."/>
            <person name="Sokolova T.G."/>
            <person name="Kozhevnikova D.A."/>
            <person name="Taranov E.A."/>
            <person name="Vannier P."/>
            <person name="Lee H.S."/>
            <person name="Kwon K.K."/>
            <person name="Kang S.G."/>
            <person name="Lee J.H."/>
            <person name="Bonch-Osmolovskaya E.A."/>
            <person name="Lebedinsky A.V."/>
        </authorList>
    </citation>
    <scope>NUCLEOTIDE SEQUENCE [LARGE SCALE GENOMIC DNA]</scope>
    <source>
        <strain evidence="3">Ch5</strain>
    </source>
</reference>
<dbReference type="GeneID" id="26136254"/>